<feature type="transmembrane region" description="Helical" evidence="10">
    <location>
        <begin position="238"/>
        <end position="259"/>
    </location>
</feature>
<evidence type="ECO:0000256" key="9">
    <source>
        <dbReference type="SAM" id="MobiDB-lite"/>
    </source>
</evidence>
<evidence type="ECO:0000256" key="6">
    <source>
        <dbReference type="ARBA" id="ARBA00022989"/>
    </source>
</evidence>
<feature type="region of interest" description="Disordered" evidence="9">
    <location>
        <begin position="164"/>
        <end position="184"/>
    </location>
</feature>
<dbReference type="Pfam" id="PF16916">
    <property type="entry name" value="ZT_dimer"/>
    <property type="match status" value="1"/>
</dbReference>
<feature type="domain" description="Cation efflux protein transmembrane" evidence="11">
    <location>
        <begin position="35"/>
        <end position="267"/>
    </location>
</feature>
<keyword evidence="5" id="KW-0862">Zinc</keyword>
<keyword evidence="4 10" id="KW-0812">Transmembrane</keyword>
<name>A0ABP0WQN8_9BRYO</name>
<proteinExistence type="inferred from homology"/>
<keyword evidence="8 10" id="KW-0472">Membrane</keyword>
<dbReference type="InterPro" id="IPR050681">
    <property type="entry name" value="CDF/SLC30A"/>
</dbReference>
<dbReference type="Pfam" id="PF01545">
    <property type="entry name" value="Cation_efflux"/>
    <property type="match status" value="1"/>
</dbReference>
<dbReference type="SUPFAM" id="SSF160240">
    <property type="entry name" value="Cation efflux protein cytoplasmic domain-like"/>
    <property type="match status" value="1"/>
</dbReference>
<dbReference type="InterPro" id="IPR002524">
    <property type="entry name" value="Cation_efflux"/>
</dbReference>
<keyword evidence="7" id="KW-0406">Ion transport</keyword>
<dbReference type="PANTHER" id="PTHR11562:SF17">
    <property type="entry name" value="RE54080P-RELATED"/>
    <property type="match status" value="1"/>
</dbReference>
<dbReference type="EMBL" id="OZ020097">
    <property type="protein sequence ID" value="CAK9268486.1"/>
    <property type="molecule type" value="Genomic_DNA"/>
</dbReference>
<accession>A0ABP0WQN8</accession>
<dbReference type="PANTHER" id="PTHR11562">
    <property type="entry name" value="CATION EFFLUX PROTEIN/ ZINC TRANSPORTER"/>
    <property type="match status" value="1"/>
</dbReference>
<dbReference type="InterPro" id="IPR058533">
    <property type="entry name" value="Cation_efflux_TM"/>
</dbReference>
<evidence type="ECO:0000256" key="7">
    <source>
        <dbReference type="ARBA" id="ARBA00023065"/>
    </source>
</evidence>
<evidence type="ECO:0000313" key="13">
    <source>
        <dbReference type="EMBL" id="CAK9268486.1"/>
    </source>
</evidence>
<feature type="transmembrane region" description="Helical" evidence="10">
    <location>
        <begin position="102"/>
        <end position="124"/>
    </location>
</feature>
<protein>
    <submittedName>
        <fullName evidence="13">Uncharacterized protein</fullName>
    </submittedName>
</protein>
<dbReference type="InterPro" id="IPR027469">
    <property type="entry name" value="Cation_efflux_TMD_sf"/>
</dbReference>
<keyword evidence="14" id="KW-1185">Reference proteome</keyword>
<evidence type="ECO:0000259" key="11">
    <source>
        <dbReference type="Pfam" id="PF01545"/>
    </source>
</evidence>
<feature type="transmembrane region" description="Helical" evidence="10">
    <location>
        <begin position="38"/>
        <end position="60"/>
    </location>
</feature>
<evidence type="ECO:0000256" key="10">
    <source>
        <dbReference type="SAM" id="Phobius"/>
    </source>
</evidence>
<dbReference type="Gene3D" id="1.20.1510.10">
    <property type="entry name" value="Cation efflux protein transmembrane domain"/>
    <property type="match status" value="1"/>
</dbReference>
<organism evidence="13 14">
    <name type="scientific">Sphagnum jensenii</name>
    <dbReference type="NCBI Taxonomy" id="128206"/>
    <lineage>
        <taxon>Eukaryota</taxon>
        <taxon>Viridiplantae</taxon>
        <taxon>Streptophyta</taxon>
        <taxon>Embryophyta</taxon>
        <taxon>Bryophyta</taxon>
        <taxon>Sphagnophytina</taxon>
        <taxon>Sphagnopsida</taxon>
        <taxon>Sphagnales</taxon>
        <taxon>Sphagnaceae</taxon>
        <taxon>Sphagnum</taxon>
    </lineage>
</organism>
<comment type="subcellular location">
    <subcellularLocation>
        <location evidence="1">Membrane</location>
        <topology evidence="1">Multi-pass membrane protein</topology>
    </subcellularLocation>
</comment>
<evidence type="ECO:0000259" key="12">
    <source>
        <dbReference type="Pfam" id="PF16916"/>
    </source>
</evidence>
<evidence type="ECO:0000313" key="14">
    <source>
        <dbReference type="Proteomes" id="UP001497444"/>
    </source>
</evidence>
<reference evidence="13 14" key="1">
    <citation type="submission" date="2024-02" db="EMBL/GenBank/DDBJ databases">
        <authorList>
            <consortium name="ELIXIR-Norway"/>
            <consortium name="Elixir Norway"/>
        </authorList>
    </citation>
    <scope>NUCLEOTIDE SEQUENCE [LARGE SCALE GENOMIC DNA]</scope>
</reference>
<keyword evidence="6 10" id="KW-1133">Transmembrane helix</keyword>
<evidence type="ECO:0000256" key="5">
    <source>
        <dbReference type="ARBA" id="ARBA00022906"/>
    </source>
</evidence>
<evidence type="ECO:0000256" key="4">
    <source>
        <dbReference type="ARBA" id="ARBA00022692"/>
    </source>
</evidence>
<feature type="transmembrane region" description="Helical" evidence="10">
    <location>
        <begin position="136"/>
        <end position="157"/>
    </location>
</feature>
<dbReference type="InterPro" id="IPR036837">
    <property type="entry name" value="Cation_efflux_CTD_sf"/>
</dbReference>
<feature type="transmembrane region" description="Helical" evidence="10">
    <location>
        <begin position="72"/>
        <end position="90"/>
    </location>
</feature>
<evidence type="ECO:0000256" key="3">
    <source>
        <dbReference type="ARBA" id="ARBA00022448"/>
    </source>
</evidence>
<feature type="domain" description="Cation efflux protein cytoplasmic" evidence="12">
    <location>
        <begin position="271"/>
        <end position="345"/>
    </location>
</feature>
<evidence type="ECO:0000256" key="1">
    <source>
        <dbReference type="ARBA" id="ARBA00004141"/>
    </source>
</evidence>
<keyword evidence="3" id="KW-0813">Transport</keyword>
<comment type="similarity">
    <text evidence="2">Belongs to the cation diffusion facilitator (CDF) transporter (TC 2.A.4) family. SLC30A subfamily.</text>
</comment>
<gene>
    <name evidence="13" type="ORF">CSSPJE1EN1_LOCUS13964</name>
</gene>
<evidence type="ECO:0000256" key="8">
    <source>
        <dbReference type="ARBA" id="ARBA00023136"/>
    </source>
</evidence>
<dbReference type="NCBIfam" id="TIGR01297">
    <property type="entry name" value="CDF"/>
    <property type="match status" value="1"/>
</dbReference>
<dbReference type="InterPro" id="IPR027470">
    <property type="entry name" value="Cation_efflux_CTD"/>
</dbReference>
<keyword evidence="5" id="KW-0864">Zinc transport</keyword>
<evidence type="ECO:0000256" key="2">
    <source>
        <dbReference type="ARBA" id="ARBA00008873"/>
    </source>
</evidence>
<sequence>MDYSKPNCQTSKCNLDDLDNHKLEEDDRTKSSHKLIRAVVFCVVLMIVEVIGGTLSNSLAILTDAAHLLSDIAGFAIAIFAIWASGWEATPHQSFGFYRLEILGALVSIQIIWLITGVLLYEAIVRFLHPEEAINGRIMFIVALVGLLANVGLMFTLGHDGHGHTHAQDHNHHNHGNEDNHEKERTNLCTSKNTNGDQNSKININVRGAYLHALGDLIQSIGVMISGCVIWYNPNLKILDPICTILFSILVLATTIQILRDVIEVLMESTPREIDATTLQNGLLGVSGVVAVHELHIWAITMGKTLLACHILAEPLANTNEVLHKVTDYCEKTYGISHVTIQVERDI</sequence>
<dbReference type="Proteomes" id="UP001497444">
    <property type="component" value="Chromosome 2"/>
</dbReference>
<feature type="transmembrane region" description="Helical" evidence="10">
    <location>
        <begin position="209"/>
        <end position="232"/>
    </location>
</feature>
<dbReference type="SUPFAM" id="SSF161111">
    <property type="entry name" value="Cation efflux protein transmembrane domain-like"/>
    <property type="match status" value="1"/>
</dbReference>